<dbReference type="Proteomes" id="UP001454036">
    <property type="component" value="Unassembled WGS sequence"/>
</dbReference>
<evidence type="ECO:0000313" key="2">
    <source>
        <dbReference type="Proteomes" id="UP001454036"/>
    </source>
</evidence>
<sequence length="171" mass="18812">MALSRSLMHSLRLKPHPPHLSTLLRHRSSKPHQAQLIELDLDSSASASDGFRKLEEVLQSIIARRAAPDWLPFLPGYSYYVPPPPPSNSLIEVLGRLSSSQLSNSGNSRDEIMAFGTNQGWPSSDYFIEGTAPTRHHPMGEPSHPHPLGLVVEVKICDGEEAAQESSSEDE</sequence>
<organism evidence="1 2">
    <name type="scientific">Lithospermum erythrorhizon</name>
    <name type="common">Purple gromwell</name>
    <name type="synonym">Lithospermum officinale var. erythrorhizon</name>
    <dbReference type="NCBI Taxonomy" id="34254"/>
    <lineage>
        <taxon>Eukaryota</taxon>
        <taxon>Viridiplantae</taxon>
        <taxon>Streptophyta</taxon>
        <taxon>Embryophyta</taxon>
        <taxon>Tracheophyta</taxon>
        <taxon>Spermatophyta</taxon>
        <taxon>Magnoliopsida</taxon>
        <taxon>eudicotyledons</taxon>
        <taxon>Gunneridae</taxon>
        <taxon>Pentapetalae</taxon>
        <taxon>asterids</taxon>
        <taxon>lamiids</taxon>
        <taxon>Boraginales</taxon>
        <taxon>Boraginaceae</taxon>
        <taxon>Boraginoideae</taxon>
        <taxon>Lithospermeae</taxon>
        <taxon>Lithospermum</taxon>
    </lineage>
</organism>
<accession>A0AAV3PWW7</accession>
<reference evidence="1 2" key="1">
    <citation type="submission" date="2024-01" db="EMBL/GenBank/DDBJ databases">
        <title>The complete chloroplast genome sequence of Lithospermum erythrorhizon: insights into the phylogenetic relationship among Boraginaceae species and the maternal lineages of purple gromwells.</title>
        <authorList>
            <person name="Okada T."/>
            <person name="Watanabe K."/>
        </authorList>
    </citation>
    <scope>NUCLEOTIDE SEQUENCE [LARGE SCALE GENOMIC DNA]</scope>
</reference>
<name>A0AAV3PWW7_LITER</name>
<dbReference type="AlphaFoldDB" id="A0AAV3PWW7"/>
<comment type="caution">
    <text evidence="1">The sequence shown here is derived from an EMBL/GenBank/DDBJ whole genome shotgun (WGS) entry which is preliminary data.</text>
</comment>
<protein>
    <submittedName>
        <fullName evidence="1">Uncharacterized protein</fullName>
    </submittedName>
</protein>
<keyword evidence="2" id="KW-1185">Reference proteome</keyword>
<dbReference type="PANTHER" id="PTHR33972:SF26">
    <property type="match status" value="1"/>
</dbReference>
<proteinExistence type="predicted"/>
<gene>
    <name evidence="1" type="ORF">LIER_12964</name>
</gene>
<evidence type="ECO:0000313" key="1">
    <source>
        <dbReference type="EMBL" id="GAA0155181.1"/>
    </source>
</evidence>
<dbReference type="PANTHER" id="PTHR33972">
    <property type="entry name" value="EXPRESSED PROTEIN"/>
    <property type="match status" value="1"/>
</dbReference>
<dbReference type="EMBL" id="BAABME010002563">
    <property type="protein sequence ID" value="GAA0155181.1"/>
    <property type="molecule type" value="Genomic_DNA"/>
</dbReference>